<evidence type="ECO:0000256" key="2">
    <source>
        <dbReference type="ARBA" id="ARBA00000083"/>
    </source>
</evidence>
<dbReference type="Gene3D" id="3.40.50.720">
    <property type="entry name" value="NAD(P)-binding Rossmann-like Domain"/>
    <property type="match status" value="1"/>
</dbReference>
<dbReference type="GO" id="GO:0003978">
    <property type="term" value="F:UDP-glucose 4-epimerase activity"/>
    <property type="evidence" value="ECO:0007669"/>
    <property type="project" value="UniProtKB-UniRule"/>
</dbReference>
<dbReference type="InterPro" id="IPR001509">
    <property type="entry name" value="Epimerase_deHydtase"/>
</dbReference>
<keyword evidence="7 8" id="KW-0413">Isomerase</keyword>
<organism evidence="10 12">
    <name type="scientific">Lingula anatina</name>
    <name type="common">Brachiopod</name>
    <name type="synonym">Lingula unguis</name>
    <dbReference type="NCBI Taxonomy" id="7574"/>
    <lineage>
        <taxon>Eukaryota</taxon>
        <taxon>Metazoa</taxon>
        <taxon>Spiralia</taxon>
        <taxon>Lophotrochozoa</taxon>
        <taxon>Brachiopoda</taxon>
        <taxon>Linguliformea</taxon>
        <taxon>Lingulata</taxon>
        <taxon>Lingulida</taxon>
        <taxon>Linguloidea</taxon>
        <taxon>Lingulidae</taxon>
        <taxon>Lingula</taxon>
    </lineage>
</organism>
<comment type="catalytic activity">
    <reaction evidence="1">
        <text>UDP-N-acetyl-alpha-D-glucosamine = UDP-N-acetyl-alpha-D-galactosamine</text>
        <dbReference type="Rhea" id="RHEA:20517"/>
        <dbReference type="ChEBI" id="CHEBI:57705"/>
        <dbReference type="ChEBI" id="CHEBI:67138"/>
        <dbReference type="EC" id="5.1.3.7"/>
    </reaction>
</comment>
<reference evidence="11 12" key="1">
    <citation type="submission" date="2025-04" db="UniProtKB">
        <authorList>
            <consortium name="RefSeq"/>
        </authorList>
    </citation>
    <scope>IDENTIFICATION</scope>
    <source>
        <tissue evidence="11 12">Gonads</tissue>
    </source>
</reference>
<dbReference type="EC" id="5.1.3.2" evidence="8"/>
<evidence type="ECO:0000313" key="10">
    <source>
        <dbReference type="Proteomes" id="UP000085678"/>
    </source>
</evidence>
<dbReference type="NCBIfam" id="NF007956">
    <property type="entry name" value="PRK10675.1"/>
    <property type="match status" value="1"/>
</dbReference>
<dbReference type="Pfam" id="PF01370">
    <property type="entry name" value="Epimerase"/>
    <property type="match status" value="1"/>
</dbReference>
<dbReference type="RefSeq" id="XP_023931453.1">
    <property type="nucleotide sequence ID" value="XM_024075685.1"/>
</dbReference>
<dbReference type="InterPro" id="IPR036291">
    <property type="entry name" value="NAD(P)-bd_dom_sf"/>
</dbReference>
<evidence type="ECO:0000256" key="3">
    <source>
        <dbReference type="ARBA" id="ARBA00001911"/>
    </source>
</evidence>
<comment type="cofactor">
    <cofactor evidence="3 8">
        <name>NAD(+)</name>
        <dbReference type="ChEBI" id="CHEBI:57540"/>
    </cofactor>
</comment>
<dbReference type="Gene3D" id="3.90.25.10">
    <property type="entry name" value="UDP-galactose 4-epimerase, domain 1"/>
    <property type="match status" value="1"/>
</dbReference>
<dbReference type="NCBIfam" id="TIGR01179">
    <property type="entry name" value="galE"/>
    <property type="match status" value="1"/>
</dbReference>
<dbReference type="CDD" id="cd05247">
    <property type="entry name" value="UDP_G4E_1_SDR_e"/>
    <property type="match status" value="1"/>
</dbReference>
<evidence type="ECO:0000313" key="11">
    <source>
        <dbReference type="RefSeq" id="XP_013392984.1"/>
    </source>
</evidence>
<evidence type="ECO:0000259" key="9">
    <source>
        <dbReference type="Pfam" id="PF01370"/>
    </source>
</evidence>
<evidence type="ECO:0000256" key="8">
    <source>
        <dbReference type="RuleBase" id="RU366046"/>
    </source>
</evidence>
<keyword evidence="6" id="KW-0299">Galactose metabolism</keyword>
<evidence type="ECO:0000256" key="5">
    <source>
        <dbReference type="ARBA" id="ARBA00023027"/>
    </source>
</evidence>
<dbReference type="InterPro" id="IPR005886">
    <property type="entry name" value="UDP_G4E"/>
</dbReference>
<accession>A0A1S3I3Z2</accession>
<keyword evidence="5 8" id="KW-0520">NAD</keyword>
<keyword evidence="10" id="KW-1185">Reference proteome</keyword>
<evidence type="ECO:0000256" key="7">
    <source>
        <dbReference type="ARBA" id="ARBA00023235"/>
    </source>
</evidence>
<evidence type="ECO:0000313" key="13">
    <source>
        <dbReference type="RefSeq" id="XP_023931453.1"/>
    </source>
</evidence>
<dbReference type="AlphaFoldDB" id="A0A1S3I3Z2"/>
<protein>
    <recommendedName>
        <fullName evidence="8">UDP-glucose 4-epimerase</fullName>
        <ecNumber evidence="8">5.1.3.2</ecNumber>
    </recommendedName>
</protein>
<dbReference type="GO" id="GO:0005829">
    <property type="term" value="C:cytosol"/>
    <property type="evidence" value="ECO:0007669"/>
    <property type="project" value="TreeGrafter"/>
</dbReference>
<dbReference type="KEGG" id="lak:106170386"/>
<comment type="similarity">
    <text evidence="8">Belongs to the NAD(P)-dependent epimerase/dehydratase family.</text>
</comment>
<comment type="subunit">
    <text evidence="8">Homodimer.</text>
</comment>
<sequence length="350" mass="38968">MAPGTNRRACVLVTGGAGYIGSHAVVELINSGYDAVIVDNLSNAYRESINRVEEITGSSIPFYELDILDKEELSNVFEKHEITHVMHFAGSKAIGESCQVPLMYYNNNLLGAIALFNVMKKYQVKNLVFSSSAAVYGVPQYLPIDEKHPTGGCTSPYGRTKLFIEEMIKDICHSDKWNAVLLRYFNPIGAHISGKIGEDPSGHPNNLMPYISQVSVGRRSELSIFGNDYDTPDGTALRDYIHVVDLAKGHVKALKKLEENCGLKYYNLGIGRSYSVLEIVKEYEKASGRQVPYKIVSRRVGDVPILYSDPALAEAELDWKAVKDLKAMCEDTWRWQSLNPHGMREVISPS</sequence>
<dbReference type="GO" id="GO:0033499">
    <property type="term" value="P:galactose catabolic process via UDP-galactose, Leloir pathway"/>
    <property type="evidence" value="ECO:0007669"/>
    <property type="project" value="TreeGrafter"/>
</dbReference>
<keyword evidence="8" id="KW-0119">Carbohydrate metabolism</keyword>
<dbReference type="OrthoDB" id="9402762at2759"/>
<dbReference type="PANTHER" id="PTHR43725">
    <property type="entry name" value="UDP-GLUCOSE 4-EPIMERASE"/>
    <property type="match status" value="1"/>
</dbReference>
<evidence type="ECO:0000256" key="6">
    <source>
        <dbReference type="ARBA" id="ARBA00023144"/>
    </source>
</evidence>
<feature type="domain" description="NAD-dependent epimerase/dehydratase" evidence="9">
    <location>
        <begin position="11"/>
        <end position="269"/>
    </location>
</feature>
<comment type="pathway">
    <text evidence="4 8">Carbohydrate metabolism; galactose metabolism.</text>
</comment>
<dbReference type="OMA" id="CAPVNPY"/>
<dbReference type="GeneID" id="106170386"/>
<dbReference type="GO" id="GO:0003974">
    <property type="term" value="F:UDP-N-acetylglucosamine 4-epimerase activity"/>
    <property type="evidence" value="ECO:0007669"/>
    <property type="project" value="UniProtKB-EC"/>
</dbReference>
<dbReference type="Proteomes" id="UP000085678">
    <property type="component" value="Unplaced"/>
</dbReference>
<proteinExistence type="inferred from homology"/>
<name>A0A1S3I3Z2_LINAN</name>
<evidence type="ECO:0000313" key="12">
    <source>
        <dbReference type="RefSeq" id="XP_013392985.1"/>
    </source>
</evidence>
<dbReference type="RefSeq" id="XP_013392985.1">
    <property type="nucleotide sequence ID" value="XM_013537531.1"/>
</dbReference>
<gene>
    <name evidence="11 12 13" type="primary">LOC106170386</name>
</gene>
<evidence type="ECO:0000256" key="1">
    <source>
        <dbReference type="ARBA" id="ARBA00000014"/>
    </source>
</evidence>
<evidence type="ECO:0000256" key="4">
    <source>
        <dbReference type="ARBA" id="ARBA00004947"/>
    </source>
</evidence>
<dbReference type="PANTHER" id="PTHR43725:SF47">
    <property type="entry name" value="UDP-GLUCOSE 4-EPIMERASE"/>
    <property type="match status" value="1"/>
</dbReference>
<dbReference type="RefSeq" id="XP_013392984.1">
    <property type="nucleotide sequence ID" value="XM_013537530.1"/>
</dbReference>
<dbReference type="UniPathway" id="UPA00214"/>
<comment type="catalytic activity">
    <reaction evidence="2 8">
        <text>UDP-alpha-D-glucose = UDP-alpha-D-galactose</text>
        <dbReference type="Rhea" id="RHEA:22168"/>
        <dbReference type="ChEBI" id="CHEBI:58885"/>
        <dbReference type="ChEBI" id="CHEBI:66914"/>
        <dbReference type="EC" id="5.1.3.2"/>
    </reaction>
</comment>
<dbReference type="SUPFAM" id="SSF51735">
    <property type="entry name" value="NAD(P)-binding Rossmann-fold domains"/>
    <property type="match status" value="1"/>
</dbReference>